<protein>
    <submittedName>
        <fullName evidence="1">Uncharacterized protein</fullName>
    </submittedName>
</protein>
<evidence type="ECO:0000313" key="2">
    <source>
        <dbReference type="Proteomes" id="UP000300142"/>
    </source>
</evidence>
<organism evidence="1 2">
    <name type="scientific">Sphaerospermopsis reniformis</name>
    <dbReference type="NCBI Taxonomy" id="531300"/>
    <lineage>
        <taxon>Bacteria</taxon>
        <taxon>Bacillati</taxon>
        <taxon>Cyanobacteriota</taxon>
        <taxon>Cyanophyceae</taxon>
        <taxon>Nostocales</taxon>
        <taxon>Aphanizomenonaceae</taxon>
        <taxon>Sphaerospermopsis</taxon>
    </lineage>
</organism>
<sequence>MNEIRSNFRLLECYSASTQSTSFQKHYLSVTDYKIVTVLAFSQSVVSTTTTTMFIV</sequence>
<gene>
    <name evidence="1" type="ORF">SR1949_18440</name>
</gene>
<keyword evidence="2" id="KW-1185">Reference proteome</keyword>
<dbReference type="AlphaFoldDB" id="A0A479ZZP0"/>
<dbReference type="EMBL" id="BJCE01000048">
    <property type="protein sequence ID" value="GCL36738.1"/>
    <property type="molecule type" value="Genomic_DNA"/>
</dbReference>
<comment type="caution">
    <text evidence="1">The sequence shown here is derived from an EMBL/GenBank/DDBJ whole genome shotgun (WGS) entry which is preliminary data.</text>
</comment>
<evidence type="ECO:0000313" key="1">
    <source>
        <dbReference type="EMBL" id="GCL36738.1"/>
    </source>
</evidence>
<accession>A0A479ZZP0</accession>
<name>A0A479ZZP0_9CYAN</name>
<reference evidence="2" key="1">
    <citation type="submission" date="2019-02" db="EMBL/GenBank/DDBJ databases">
        <title>Draft genome sequence of Sphaerospermopsis reniformis NIES-1949.</title>
        <authorList>
            <person name="Yamaguchi H."/>
            <person name="Suzuki S."/>
            <person name="Kawachi M."/>
        </authorList>
    </citation>
    <scope>NUCLEOTIDE SEQUENCE [LARGE SCALE GENOMIC DNA]</scope>
    <source>
        <strain evidence="2">NIES-1949</strain>
    </source>
</reference>
<dbReference type="Proteomes" id="UP000300142">
    <property type="component" value="Unassembled WGS sequence"/>
</dbReference>
<proteinExistence type="predicted"/>